<dbReference type="AlphaFoldDB" id="A0A2S9SZC7"/>
<dbReference type="InterPro" id="IPR049050">
    <property type="entry name" value="nSTAND3"/>
</dbReference>
<dbReference type="Proteomes" id="UP000238281">
    <property type="component" value="Unassembled WGS sequence"/>
</dbReference>
<reference evidence="3 4" key="1">
    <citation type="submission" date="2017-09" db="EMBL/GenBank/DDBJ databases">
        <title>Reassesment of A. cryaerophilus.</title>
        <authorList>
            <person name="Perez-Cataluna A."/>
            <person name="Collado L."/>
            <person name="Salgado O."/>
            <person name="Lefinanco V."/>
            <person name="Figueras M.J."/>
        </authorList>
    </citation>
    <scope>NUCLEOTIDE SEQUENCE [LARGE SCALE GENOMIC DNA]</scope>
    <source>
        <strain evidence="3 4">LMG 10210</strain>
    </source>
</reference>
<dbReference type="GO" id="GO:0004519">
    <property type="term" value="F:endonuclease activity"/>
    <property type="evidence" value="ECO:0007669"/>
    <property type="project" value="InterPro"/>
</dbReference>
<accession>A0A2S9SZC7</accession>
<dbReference type="GO" id="GO:0009307">
    <property type="term" value="P:DNA restriction-modification system"/>
    <property type="evidence" value="ECO:0007669"/>
    <property type="project" value="InterPro"/>
</dbReference>
<evidence type="ECO:0000313" key="4">
    <source>
        <dbReference type="Proteomes" id="UP000238281"/>
    </source>
</evidence>
<comment type="caution">
    <text evidence="3">The sequence shown here is derived from an EMBL/GenBank/DDBJ whole genome shotgun (WGS) entry which is preliminary data.</text>
</comment>
<dbReference type="InterPro" id="IPR007560">
    <property type="entry name" value="Restrct_endonuc_IV_Mrr"/>
</dbReference>
<dbReference type="GO" id="GO:0003677">
    <property type="term" value="F:DNA binding"/>
    <property type="evidence" value="ECO:0007669"/>
    <property type="project" value="InterPro"/>
</dbReference>
<dbReference type="EMBL" id="NXGE01000017">
    <property type="protein sequence ID" value="PRM91944.1"/>
    <property type="molecule type" value="Genomic_DNA"/>
</dbReference>
<sequence length="755" mass="87776">MMMQFSHLSSTEFEMLAADIVGTVHGVFFERFGEGVDGGIDGRVCKNNSTTWILQAKRYKNSSSLLSKITTEKPKMDKVKPQRYFLVTSSSLSPQMKDKLKDEMSPHILSTADIYGAEELTTLLEENPNIYRKHYKLWLGSVHELSFIQHNEFYNRSAIIIDRLLEDLKYFVSYDKLETMSNKLEKSNYLLIKGDPGSGKTITAGYLAMQYFLDERKYEFHSIRDRRLSDAVSLIKKGTKQVFILDDFLGATFLHNENMLSITEDLITLIKIAKKSNGDIKLIFTSRDYIISQMLGQIDDAAELNTLLINNTESISMLEPVFRANLVYSYFLNADITLEQKENFLKDKKYLYIIEHKNFNPRVIKEVFKDINNLSLLDDPSKIWQKSFMKLSKEAQMILYILSLVETEVSHENLRDEYEVLYYKVHNIISSSYAFDNALDELEPNFITTHIKLETLWVSIVNGSIRDFLHKELSKNKMLVNIIIDNFQYFDFGIEVFNLFNKDNRAIPLNLTQQEILLKKLVDLVENPLEKLSVGLMLDESQQKVWRKDKSLIGINISNLYQRVSNSQEASKYVAKEIENISKDDALLEKIVKINHAPTLLNLLNHFSDERKNKAYSYVIQNILDSQDARAIAEEYDKNVLFKSIVDKKKRKIIKEMEEVCEEEIQRATDEYHIQAVVEDIYSIEEVFSSFNVPSYVYIEKLEKLFHGINVDTYEGIAESNYWEASNVDSNWNLYLENLKSKIVEIDAMFIEIDY</sequence>
<evidence type="ECO:0000313" key="3">
    <source>
        <dbReference type="EMBL" id="PRM91944.1"/>
    </source>
</evidence>
<protein>
    <submittedName>
        <fullName evidence="3">Uncharacterized protein</fullName>
    </submittedName>
</protein>
<dbReference type="SUPFAM" id="SSF52540">
    <property type="entry name" value="P-loop containing nucleoside triphosphate hydrolases"/>
    <property type="match status" value="1"/>
</dbReference>
<feature type="domain" description="Restriction endonuclease type IV Mrr" evidence="1">
    <location>
        <begin position="7"/>
        <end position="102"/>
    </location>
</feature>
<dbReference type="Pfam" id="PF20720">
    <property type="entry name" value="nSTAND3"/>
    <property type="match status" value="1"/>
</dbReference>
<dbReference type="InterPro" id="IPR027417">
    <property type="entry name" value="P-loop_NTPase"/>
</dbReference>
<evidence type="ECO:0000259" key="2">
    <source>
        <dbReference type="Pfam" id="PF20720"/>
    </source>
</evidence>
<name>A0A2S9SZC7_9BACT</name>
<proteinExistence type="predicted"/>
<feature type="domain" description="Novel STAND NTPase 3" evidence="2">
    <location>
        <begin position="171"/>
        <end position="329"/>
    </location>
</feature>
<dbReference type="Pfam" id="PF04471">
    <property type="entry name" value="Mrr_cat"/>
    <property type="match status" value="1"/>
</dbReference>
<evidence type="ECO:0000259" key="1">
    <source>
        <dbReference type="Pfam" id="PF04471"/>
    </source>
</evidence>
<gene>
    <name evidence="3" type="ORF">CJ673_11145</name>
</gene>
<organism evidence="3 4">
    <name type="scientific">Aliarcobacter cryaerophilus</name>
    <dbReference type="NCBI Taxonomy" id="28198"/>
    <lineage>
        <taxon>Bacteria</taxon>
        <taxon>Pseudomonadati</taxon>
        <taxon>Campylobacterota</taxon>
        <taxon>Epsilonproteobacteria</taxon>
        <taxon>Campylobacterales</taxon>
        <taxon>Arcobacteraceae</taxon>
        <taxon>Aliarcobacter</taxon>
    </lineage>
</organism>